<dbReference type="OrthoDB" id="4172504at2759"/>
<organism evidence="2 3">
    <name type="scientific">Ascosphaera apis ARSEF 7405</name>
    <dbReference type="NCBI Taxonomy" id="392613"/>
    <lineage>
        <taxon>Eukaryota</taxon>
        <taxon>Fungi</taxon>
        <taxon>Dikarya</taxon>
        <taxon>Ascomycota</taxon>
        <taxon>Pezizomycotina</taxon>
        <taxon>Eurotiomycetes</taxon>
        <taxon>Eurotiomycetidae</taxon>
        <taxon>Onygenales</taxon>
        <taxon>Ascosphaeraceae</taxon>
        <taxon>Ascosphaera</taxon>
    </lineage>
</organism>
<protein>
    <recommendedName>
        <fullName evidence="4">F-box domain-containing protein</fullName>
    </recommendedName>
</protein>
<dbReference type="VEuPathDB" id="FungiDB:AAP_05972"/>
<evidence type="ECO:0000256" key="1">
    <source>
        <dbReference type="SAM" id="MobiDB-lite"/>
    </source>
</evidence>
<feature type="region of interest" description="Disordered" evidence="1">
    <location>
        <begin position="163"/>
        <end position="182"/>
    </location>
</feature>
<evidence type="ECO:0000313" key="2">
    <source>
        <dbReference type="EMBL" id="KZZ87026.1"/>
    </source>
</evidence>
<sequence length="273" mass="30360">MSTPMEMPIPNFAQPSQRTLDTLPLEIICCIAEFLESTSYAATLAFSLTCHTTRTAMQKVRRRRGEVKPMEYNITDLLEIERWPCYSDPEGFSSWPDSKFNVAVSSISTCHAIGGGDNSDGKKTTVVASPMKFTEKSTSMPLVKGFLPAVYFQHCTPYRQHVRQPTPASSASNPSTSKPGHLHCQASKEKFACSLCLRIRHAAKFSPTMTDGTRGKSAFLVPDKDDRAYRFCIECGVKYGDYWVSDLFNIRWLPMCAGARNAGAMPVRTTMVV</sequence>
<evidence type="ECO:0000313" key="3">
    <source>
        <dbReference type="Proteomes" id="UP000242877"/>
    </source>
</evidence>
<dbReference type="EMBL" id="AZGZ01000040">
    <property type="protein sequence ID" value="KZZ87026.1"/>
    <property type="molecule type" value="Genomic_DNA"/>
</dbReference>
<proteinExistence type="predicted"/>
<dbReference type="Proteomes" id="UP000242877">
    <property type="component" value="Unassembled WGS sequence"/>
</dbReference>
<accession>A0A167V4A3</accession>
<feature type="compositionally biased region" description="Low complexity" evidence="1">
    <location>
        <begin position="165"/>
        <end position="179"/>
    </location>
</feature>
<reference evidence="2 3" key="1">
    <citation type="journal article" date="2016" name="Genome Biol. Evol.">
        <title>Divergent and convergent evolution of fungal pathogenicity.</title>
        <authorList>
            <person name="Shang Y."/>
            <person name="Xiao G."/>
            <person name="Zheng P."/>
            <person name="Cen K."/>
            <person name="Zhan S."/>
            <person name="Wang C."/>
        </authorList>
    </citation>
    <scope>NUCLEOTIDE SEQUENCE [LARGE SCALE GENOMIC DNA]</scope>
    <source>
        <strain evidence="2 3">ARSEF 7405</strain>
    </source>
</reference>
<dbReference type="AlphaFoldDB" id="A0A167V4A3"/>
<gene>
    <name evidence="2" type="ORF">AAP_05972</name>
</gene>
<name>A0A167V4A3_9EURO</name>
<evidence type="ECO:0008006" key="4">
    <source>
        <dbReference type="Google" id="ProtNLM"/>
    </source>
</evidence>
<keyword evidence="3" id="KW-1185">Reference proteome</keyword>
<comment type="caution">
    <text evidence="2">The sequence shown here is derived from an EMBL/GenBank/DDBJ whole genome shotgun (WGS) entry which is preliminary data.</text>
</comment>